<sequence>MIKAIIIDDEPLARDVIKSYLADYPAISLVEECANGFEGLKAINQHQPNLVFLDIQMPKITGFELLELLDTLPSIIFTTAFDEFALKAFEANAIDYLLKPFSEERFQKAMDKFLATGTDTHTQKIPQLVEQLSAQNPSQTERVVIKLGNKIKVISIYDIAYLSADDDYVKIHTAEGEFLKNQTLAFFEKNLNPQLFVRVHRSFIVKIDQITKIESYEKDNLILILKSGEKIPISKTGYPKLKAVLGI</sequence>
<dbReference type="PANTHER" id="PTHR37299">
    <property type="entry name" value="TRANSCRIPTIONAL REGULATOR-RELATED"/>
    <property type="match status" value="1"/>
</dbReference>
<dbReference type="Gene3D" id="2.40.50.1020">
    <property type="entry name" value="LytTr DNA-binding domain"/>
    <property type="match status" value="1"/>
</dbReference>
<reference evidence="4 5" key="1">
    <citation type="submission" date="2016-07" db="EMBL/GenBank/DDBJ databases">
        <title>Genome of Pelobium manganitolerans.</title>
        <authorList>
            <person name="Wu S."/>
            <person name="Wang G."/>
        </authorList>
    </citation>
    <scope>NUCLEOTIDE SEQUENCE [LARGE SCALE GENOMIC DNA]</scope>
    <source>
        <strain evidence="4 5">YS-25</strain>
    </source>
</reference>
<feature type="domain" description="Response regulatory" evidence="2">
    <location>
        <begin position="3"/>
        <end position="114"/>
    </location>
</feature>
<keyword evidence="1" id="KW-0597">Phosphoprotein</keyword>
<protein>
    <submittedName>
        <fullName evidence="4">DNA-binding response regulator</fullName>
    </submittedName>
</protein>
<evidence type="ECO:0000259" key="2">
    <source>
        <dbReference type="PROSITE" id="PS50110"/>
    </source>
</evidence>
<dbReference type="FunFam" id="3.40.50.2300:FF:000051">
    <property type="entry name" value="Two-component response regulator yehT"/>
    <property type="match status" value="1"/>
</dbReference>
<evidence type="ECO:0000256" key="1">
    <source>
        <dbReference type="PROSITE-ProRule" id="PRU00169"/>
    </source>
</evidence>
<dbReference type="SMART" id="SM00850">
    <property type="entry name" value="LytTR"/>
    <property type="match status" value="1"/>
</dbReference>
<dbReference type="Pfam" id="PF04397">
    <property type="entry name" value="LytTR"/>
    <property type="match status" value="1"/>
</dbReference>
<feature type="modified residue" description="4-aspartylphosphate" evidence="1">
    <location>
        <position position="54"/>
    </location>
</feature>
<dbReference type="InterPro" id="IPR001789">
    <property type="entry name" value="Sig_transdc_resp-reg_receiver"/>
</dbReference>
<dbReference type="SUPFAM" id="SSF52172">
    <property type="entry name" value="CheY-like"/>
    <property type="match status" value="1"/>
</dbReference>
<dbReference type="Proteomes" id="UP000283433">
    <property type="component" value="Unassembled WGS sequence"/>
</dbReference>
<name>A0A419SA59_9SPHI</name>
<feature type="domain" description="HTH LytTR-type" evidence="3">
    <location>
        <begin position="143"/>
        <end position="247"/>
    </location>
</feature>
<dbReference type="Gene3D" id="3.40.50.2300">
    <property type="match status" value="1"/>
</dbReference>
<evidence type="ECO:0000313" key="4">
    <source>
        <dbReference type="EMBL" id="RKD18944.1"/>
    </source>
</evidence>
<dbReference type="GO" id="GO:0003677">
    <property type="term" value="F:DNA binding"/>
    <property type="evidence" value="ECO:0007669"/>
    <property type="project" value="UniProtKB-KW"/>
</dbReference>
<dbReference type="RefSeq" id="WP_120180586.1">
    <property type="nucleotide sequence ID" value="NZ_MBTA01000003.1"/>
</dbReference>
<keyword evidence="4" id="KW-0238">DNA-binding</keyword>
<dbReference type="PROSITE" id="PS50930">
    <property type="entry name" value="HTH_LYTTR"/>
    <property type="match status" value="1"/>
</dbReference>
<accession>A0A419SA59</accession>
<dbReference type="SMART" id="SM00448">
    <property type="entry name" value="REC"/>
    <property type="match status" value="1"/>
</dbReference>
<dbReference type="Pfam" id="PF00072">
    <property type="entry name" value="Response_reg"/>
    <property type="match status" value="1"/>
</dbReference>
<keyword evidence="5" id="KW-1185">Reference proteome</keyword>
<dbReference type="InterPro" id="IPR046947">
    <property type="entry name" value="LytR-like"/>
</dbReference>
<dbReference type="InterPro" id="IPR011006">
    <property type="entry name" value="CheY-like_superfamily"/>
</dbReference>
<comment type="caution">
    <text evidence="4">The sequence shown here is derived from an EMBL/GenBank/DDBJ whole genome shotgun (WGS) entry which is preliminary data.</text>
</comment>
<evidence type="ECO:0000259" key="3">
    <source>
        <dbReference type="PROSITE" id="PS50930"/>
    </source>
</evidence>
<gene>
    <name evidence="4" type="ORF">BCY91_13755</name>
</gene>
<dbReference type="AlphaFoldDB" id="A0A419SA59"/>
<dbReference type="PROSITE" id="PS50110">
    <property type="entry name" value="RESPONSE_REGULATORY"/>
    <property type="match status" value="1"/>
</dbReference>
<evidence type="ECO:0000313" key="5">
    <source>
        <dbReference type="Proteomes" id="UP000283433"/>
    </source>
</evidence>
<organism evidence="4 5">
    <name type="scientific">Pelobium manganitolerans</name>
    <dbReference type="NCBI Taxonomy" id="1842495"/>
    <lineage>
        <taxon>Bacteria</taxon>
        <taxon>Pseudomonadati</taxon>
        <taxon>Bacteroidota</taxon>
        <taxon>Sphingobacteriia</taxon>
        <taxon>Sphingobacteriales</taxon>
        <taxon>Sphingobacteriaceae</taxon>
        <taxon>Pelobium</taxon>
    </lineage>
</organism>
<dbReference type="OrthoDB" id="9787344at2"/>
<dbReference type="PANTHER" id="PTHR37299:SF1">
    <property type="entry name" value="STAGE 0 SPORULATION PROTEIN A HOMOLOG"/>
    <property type="match status" value="1"/>
</dbReference>
<dbReference type="EMBL" id="MBTA01000003">
    <property type="protein sequence ID" value="RKD18944.1"/>
    <property type="molecule type" value="Genomic_DNA"/>
</dbReference>
<dbReference type="GO" id="GO:0000156">
    <property type="term" value="F:phosphorelay response regulator activity"/>
    <property type="evidence" value="ECO:0007669"/>
    <property type="project" value="InterPro"/>
</dbReference>
<proteinExistence type="predicted"/>
<dbReference type="InterPro" id="IPR007492">
    <property type="entry name" value="LytTR_DNA-bd_dom"/>
</dbReference>